<name>A0A223P1B6_9SPHI</name>
<sequence length="277" mass="32614">MRFKFFRQLTDHSTFMAPINMPMYAFSGVENQPYIKSANFPQLRLLKDNWQTIRDEALQLEREELIKGSDKYNDMGFNSFFRRGWKRFYLKWYDDFHPSAKKYCPQTIELIKGIPEVKAAMFAVLPAGSELLMHRDPYAGSLRYHLGLITPNSDQCHIVVDGQSYAWKDGEDVIFDETYIHYAENKTDIDRIILFCDIQRPVKTMFARGWNKFFGWFIMAAAVSPNMGEDKTGNINKAFRYVYSIRLVGKRIKAYNINLYYCVKYALMLGILYLIFF</sequence>
<evidence type="ECO:0000313" key="7">
    <source>
        <dbReference type="Proteomes" id="UP000215002"/>
    </source>
</evidence>
<dbReference type="KEGG" id="muc:MuYL_3839"/>
<keyword evidence="2" id="KW-0223">Dioxygenase</keyword>
<keyword evidence="3" id="KW-0560">Oxidoreductase</keyword>
<evidence type="ECO:0000256" key="2">
    <source>
        <dbReference type="ARBA" id="ARBA00022964"/>
    </source>
</evidence>
<dbReference type="Pfam" id="PF05118">
    <property type="entry name" value="Asp_Arg_Hydrox"/>
    <property type="match status" value="1"/>
</dbReference>
<reference evidence="6 7" key="1">
    <citation type="submission" date="2017-08" db="EMBL/GenBank/DDBJ databases">
        <title>Complete genome sequence of Mucilaginibacter sp. strain BJC16-A31.</title>
        <authorList>
            <consortium name="Henan University of Science and Technology"/>
            <person name="You X."/>
        </authorList>
    </citation>
    <scope>NUCLEOTIDE SEQUENCE [LARGE SCALE GENOMIC DNA]</scope>
    <source>
        <strain evidence="6 7">BJC16-A31</strain>
    </source>
</reference>
<dbReference type="InterPro" id="IPR027443">
    <property type="entry name" value="IPNS-like_sf"/>
</dbReference>
<evidence type="ECO:0000256" key="3">
    <source>
        <dbReference type="ARBA" id="ARBA00023002"/>
    </source>
</evidence>
<evidence type="ECO:0000256" key="4">
    <source>
        <dbReference type="SAM" id="Phobius"/>
    </source>
</evidence>
<evidence type="ECO:0000313" key="6">
    <source>
        <dbReference type="EMBL" id="ASU35724.1"/>
    </source>
</evidence>
<dbReference type="AlphaFoldDB" id="A0A223P1B6"/>
<feature type="domain" description="Aspartyl/asparaginy/proline hydroxylase" evidence="5">
    <location>
        <begin position="48"/>
        <end position="201"/>
    </location>
</feature>
<keyword evidence="7" id="KW-1185">Reference proteome</keyword>
<dbReference type="Gene3D" id="2.60.120.330">
    <property type="entry name" value="B-lactam Antibiotic, Isopenicillin N Synthase, Chain"/>
    <property type="match status" value="1"/>
</dbReference>
<dbReference type="PANTHER" id="PTHR46332:SF5">
    <property type="entry name" value="ASPARTATE BETA-HYDROXYLASE DOMAIN CONTAINING 2"/>
    <property type="match status" value="1"/>
</dbReference>
<dbReference type="InterPro" id="IPR051821">
    <property type="entry name" value="Asp/Asn_beta-hydroxylase"/>
</dbReference>
<keyword evidence="4" id="KW-0812">Transmembrane</keyword>
<keyword evidence="4" id="KW-0472">Membrane</keyword>
<proteinExistence type="inferred from homology"/>
<dbReference type="InterPro" id="IPR007803">
    <property type="entry name" value="Asp/Arg/Pro-Hydrxlase"/>
</dbReference>
<dbReference type="EMBL" id="CP022743">
    <property type="protein sequence ID" value="ASU35724.1"/>
    <property type="molecule type" value="Genomic_DNA"/>
</dbReference>
<dbReference type="GO" id="GO:0051213">
    <property type="term" value="F:dioxygenase activity"/>
    <property type="evidence" value="ECO:0007669"/>
    <property type="project" value="UniProtKB-KW"/>
</dbReference>
<comment type="similarity">
    <text evidence="1">Belongs to the aspartyl/asparaginyl beta-hydroxylase family.</text>
</comment>
<protein>
    <submittedName>
        <fullName evidence="6">Aspartyl beta-hydroxylase</fullName>
    </submittedName>
</protein>
<evidence type="ECO:0000256" key="1">
    <source>
        <dbReference type="ARBA" id="ARBA00007730"/>
    </source>
</evidence>
<keyword evidence="4" id="KW-1133">Transmembrane helix</keyword>
<dbReference type="PANTHER" id="PTHR46332">
    <property type="entry name" value="ASPARTATE BETA-HYDROXYLASE DOMAIN-CONTAINING PROTEIN 2"/>
    <property type="match status" value="1"/>
</dbReference>
<accession>A0A223P1B6</accession>
<dbReference type="SUPFAM" id="SSF51197">
    <property type="entry name" value="Clavaminate synthase-like"/>
    <property type="match status" value="1"/>
</dbReference>
<gene>
    <name evidence="6" type="ORF">MuYL_3839</name>
</gene>
<evidence type="ECO:0000259" key="5">
    <source>
        <dbReference type="Pfam" id="PF05118"/>
    </source>
</evidence>
<dbReference type="Proteomes" id="UP000215002">
    <property type="component" value="Chromosome"/>
</dbReference>
<organism evidence="6 7">
    <name type="scientific">Mucilaginibacter xinganensis</name>
    <dbReference type="NCBI Taxonomy" id="1234841"/>
    <lineage>
        <taxon>Bacteria</taxon>
        <taxon>Pseudomonadati</taxon>
        <taxon>Bacteroidota</taxon>
        <taxon>Sphingobacteriia</taxon>
        <taxon>Sphingobacteriales</taxon>
        <taxon>Sphingobacteriaceae</taxon>
        <taxon>Mucilaginibacter</taxon>
    </lineage>
</organism>
<feature type="transmembrane region" description="Helical" evidence="4">
    <location>
        <begin position="259"/>
        <end position="276"/>
    </location>
</feature>